<keyword evidence="3 11" id="KW-0686">Riboflavin biosynthesis</keyword>
<feature type="domain" description="GTP cyclohydrolase II" evidence="12">
    <location>
        <begin position="25"/>
        <end position="190"/>
    </location>
</feature>
<dbReference type="SUPFAM" id="SSF142695">
    <property type="entry name" value="RibA-like"/>
    <property type="match status" value="1"/>
</dbReference>
<evidence type="ECO:0000256" key="8">
    <source>
        <dbReference type="ARBA" id="ARBA00023134"/>
    </source>
</evidence>
<comment type="caution">
    <text evidence="13">The sequence shown here is derived from an EMBL/GenBank/DDBJ whole genome shotgun (WGS) entry which is preliminary data.</text>
</comment>
<comment type="catalytic activity">
    <reaction evidence="10 11">
        <text>GTP + 4 H2O = 2,5-diamino-6-hydroxy-4-(5-phosphoribosylamino)-pyrimidine + formate + 2 phosphate + 3 H(+)</text>
        <dbReference type="Rhea" id="RHEA:23704"/>
        <dbReference type="ChEBI" id="CHEBI:15377"/>
        <dbReference type="ChEBI" id="CHEBI:15378"/>
        <dbReference type="ChEBI" id="CHEBI:15740"/>
        <dbReference type="ChEBI" id="CHEBI:37565"/>
        <dbReference type="ChEBI" id="CHEBI:43474"/>
        <dbReference type="ChEBI" id="CHEBI:58614"/>
        <dbReference type="EC" id="3.5.4.25"/>
    </reaction>
</comment>
<comment type="function">
    <text evidence="9 11">Catalyzes the conversion of GTP to 2,5-diamino-6-ribosylamino-4(3H)-pyrimidinone 5'-phosphate (DARP), formate and pyrophosphate.</text>
</comment>
<dbReference type="GO" id="GO:0005525">
    <property type="term" value="F:GTP binding"/>
    <property type="evidence" value="ECO:0007669"/>
    <property type="project" value="UniProtKB-KW"/>
</dbReference>
<evidence type="ECO:0000256" key="1">
    <source>
        <dbReference type="ARBA" id="ARBA00004853"/>
    </source>
</evidence>
<keyword evidence="8 11" id="KW-0342">GTP-binding</keyword>
<feature type="binding site" evidence="11">
    <location>
        <position position="87"/>
    </location>
    <ligand>
        <name>Zn(2+)</name>
        <dbReference type="ChEBI" id="CHEBI:29105"/>
        <note>catalytic</note>
    </ligand>
</feature>
<organism evidence="13 14">
    <name type="scientific">Agrobacterium tumefaciens</name>
    <dbReference type="NCBI Taxonomy" id="358"/>
    <lineage>
        <taxon>Bacteria</taxon>
        <taxon>Pseudomonadati</taxon>
        <taxon>Pseudomonadota</taxon>
        <taxon>Alphaproteobacteria</taxon>
        <taxon>Hyphomicrobiales</taxon>
        <taxon>Rhizobiaceae</taxon>
        <taxon>Rhizobium/Agrobacterium group</taxon>
        <taxon>Agrobacterium</taxon>
        <taxon>Agrobacterium tumefaciens complex</taxon>
    </lineage>
</organism>
<feature type="binding site" evidence="11">
    <location>
        <begin position="113"/>
        <end position="115"/>
    </location>
    <ligand>
        <name>GTP</name>
        <dbReference type="ChEBI" id="CHEBI:37565"/>
    </ligand>
</feature>
<name>A0A546XJB0_AGRTU</name>
<proteinExistence type="inferred from homology"/>
<dbReference type="EC" id="3.5.4.25" evidence="11"/>
<evidence type="ECO:0000256" key="3">
    <source>
        <dbReference type="ARBA" id="ARBA00022619"/>
    </source>
</evidence>
<feature type="binding site" evidence="11">
    <location>
        <position position="90"/>
    </location>
    <ligand>
        <name>GTP</name>
        <dbReference type="ChEBI" id="CHEBI:37565"/>
    </ligand>
</feature>
<keyword evidence="5 11" id="KW-0547">Nucleotide-binding</keyword>
<dbReference type="UniPathway" id="UPA00275">
    <property type="reaction ID" value="UER00400"/>
</dbReference>
<dbReference type="PANTHER" id="PTHR21327">
    <property type="entry name" value="GTP CYCLOHYDROLASE II-RELATED"/>
    <property type="match status" value="1"/>
</dbReference>
<evidence type="ECO:0000256" key="7">
    <source>
        <dbReference type="ARBA" id="ARBA00022833"/>
    </source>
</evidence>
<keyword evidence="6 11" id="KW-0378">Hydrolase</keyword>
<feature type="binding site" evidence="11">
    <location>
        <position position="170"/>
    </location>
    <ligand>
        <name>GTP</name>
        <dbReference type="ChEBI" id="CHEBI:37565"/>
    </ligand>
</feature>
<dbReference type="GO" id="GO:0003935">
    <property type="term" value="F:GTP cyclohydrolase II activity"/>
    <property type="evidence" value="ECO:0007669"/>
    <property type="project" value="UniProtKB-UniRule"/>
</dbReference>
<dbReference type="GO" id="GO:0008686">
    <property type="term" value="F:3,4-dihydroxy-2-butanone-4-phosphate synthase activity"/>
    <property type="evidence" value="ECO:0007669"/>
    <property type="project" value="TreeGrafter"/>
</dbReference>
<evidence type="ECO:0000259" key="12">
    <source>
        <dbReference type="Pfam" id="PF00925"/>
    </source>
</evidence>
<dbReference type="AlphaFoldDB" id="A0A546XJB0"/>
<dbReference type="EMBL" id="SGOE01000011">
    <property type="protein sequence ID" value="TRB00829.1"/>
    <property type="molecule type" value="Genomic_DNA"/>
</dbReference>
<dbReference type="InterPro" id="IPR036144">
    <property type="entry name" value="RibA-like_sf"/>
</dbReference>
<dbReference type="InterPro" id="IPR000926">
    <property type="entry name" value="RibA"/>
</dbReference>
<feature type="binding site" evidence="11">
    <location>
        <position position="74"/>
    </location>
    <ligand>
        <name>Zn(2+)</name>
        <dbReference type="ChEBI" id="CHEBI:29105"/>
        <note>catalytic</note>
    </ligand>
</feature>
<dbReference type="GO" id="GO:0005829">
    <property type="term" value="C:cytosol"/>
    <property type="evidence" value="ECO:0007669"/>
    <property type="project" value="TreeGrafter"/>
</dbReference>
<feature type="binding site" evidence="11">
    <location>
        <position position="135"/>
    </location>
    <ligand>
        <name>GTP</name>
        <dbReference type="ChEBI" id="CHEBI:37565"/>
    </ligand>
</feature>
<evidence type="ECO:0000256" key="10">
    <source>
        <dbReference type="ARBA" id="ARBA00049295"/>
    </source>
</evidence>
<dbReference type="Gene3D" id="3.40.50.10990">
    <property type="entry name" value="GTP cyclohydrolase II"/>
    <property type="match status" value="1"/>
</dbReference>
<accession>A0A546XJB0</accession>
<evidence type="ECO:0000256" key="11">
    <source>
        <dbReference type="HAMAP-Rule" id="MF_00179"/>
    </source>
</evidence>
<feature type="active site" description="Proton acceptor" evidence="11">
    <location>
        <position position="147"/>
    </location>
</feature>
<dbReference type="NCBIfam" id="NF001591">
    <property type="entry name" value="PRK00393.1"/>
    <property type="match status" value="1"/>
</dbReference>
<keyword evidence="7 11" id="KW-0862">Zinc</keyword>
<dbReference type="FunFam" id="3.40.50.10990:FF:000001">
    <property type="entry name" value="Riboflavin biosynthesis protein RibBA"/>
    <property type="match status" value="1"/>
</dbReference>
<dbReference type="GO" id="GO:0009231">
    <property type="term" value="P:riboflavin biosynthetic process"/>
    <property type="evidence" value="ECO:0007669"/>
    <property type="project" value="UniProtKB-UniRule"/>
</dbReference>
<evidence type="ECO:0000256" key="2">
    <source>
        <dbReference type="ARBA" id="ARBA00005520"/>
    </source>
</evidence>
<comment type="similarity">
    <text evidence="2">In the N-terminal section; belongs to the DHBP synthase family.</text>
</comment>
<dbReference type="PANTHER" id="PTHR21327:SF18">
    <property type="entry name" value="3,4-DIHYDROXY-2-BUTANONE 4-PHOSPHATE SYNTHASE"/>
    <property type="match status" value="1"/>
</dbReference>
<evidence type="ECO:0000313" key="13">
    <source>
        <dbReference type="EMBL" id="TRB00829.1"/>
    </source>
</evidence>
<feature type="binding site" evidence="11">
    <location>
        <begin position="69"/>
        <end position="73"/>
    </location>
    <ligand>
        <name>GTP</name>
        <dbReference type="ChEBI" id="CHEBI:37565"/>
    </ligand>
</feature>
<keyword evidence="4 11" id="KW-0479">Metal-binding</keyword>
<comment type="similarity">
    <text evidence="11">Belongs to the GTP cyclohydrolase II family.</text>
</comment>
<protein>
    <recommendedName>
        <fullName evidence="11">GTP cyclohydrolase-2</fullName>
        <ecNumber evidence="11">3.5.4.25</ecNumber>
    </recommendedName>
    <alternativeName>
        <fullName evidence="11">GTP cyclohydrolase II</fullName>
    </alternativeName>
</protein>
<feature type="binding site" evidence="11">
    <location>
        <position position="175"/>
    </location>
    <ligand>
        <name>GTP</name>
        <dbReference type="ChEBI" id="CHEBI:37565"/>
    </ligand>
</feature>
<dbReference type="GO" id="GO:0008270">
    <property type="term" value="F:zinc ion binding"/>
    <property type="evidence" value="ECO:0007669"/>
    <property type="project" value="UniProtKB-UniRule"/>
</dbReference>
<dbReference type="Proteomes" id="UP000317023">
    <property type="component" value="Unassembled WGS sequence"/>
</dbReference>
<gene>
    <name evidence="11 13" type="primary">ribA</name>
    <name evidence="13" type="ORF">EXN61_25145</name>
</gene>
<feature type="binding site" evidence="11">
    <location>
        <position position="85"/>
    </location>
    <ligand>
        <name>Zn(2+)</name>
        <dbReference type="ChEBI" id="CHEBI:29105"/>
        <note>catalytic</note>
    </ligand>
</feature>
<dbReference type="RefSeq" id="WP_142859781.1">
    <property type="nucleotide sequence ID" value="NZ_SGOE01000011.1"/>
</dbReference>
<reference evidence="13 14" key="1">
    <citation type="journal article" date="2019" name="Appl. Microbiol. Biotechnol.">
        <title>Differential efficiency of wild type rhizogenic strains for rol gene transformation of plants.</title>
        <authorList>
            <person name="Desmet S."/>
            <person name="De Keyser E."/>
            <person name="Van Vaerenbergh J."/>
            <person name="Baeyen S."/>
            <person name="Van Huylenbroeck J."/>
            <person name="Geelen D."/>
            <person name="Dhooghe E."/>
        </authorList>
    </citation>
    <scope>NUCLEOTIDE SEQUENCE [LARGE SCALE GENOMIC DNA]</scope>
    <source>
        <strain evidence="13 14">MAFF210266</strain>
    </source>
</reference>
<feature type="active site" description="Nucleophile" evidence="11">
    <location>
        <position position="149"/>
    </location>
</feature>
<dbReference type="Pfam" id="PF00925">
    <property type="entry name" value="GTP_cyclohydro2"/>
    <property type="match status" value="1"/>
</dbReference>
<sequence length="218" mass="24236">MTSKVLSNMEDLIHHMRANEIVVHRTSSSKMPTRFGDFQATTFVCKRTGVEHVALTCGDLFGRQKVPVRVHSECLTGESFGSLRCDCGEQLSHALEFFQQARLGCLIYMRGHEGRGIGIGNKIAAYALQDRGYDTMDANLELGFPVDGRDYAAAASILRLLGVSSIVLLTNNPAKLEALRAEKIDVVERRSLIVAAQSHSVDYLRTKREKFGHFLHEV</sequence>
<comment type="pathway">
    <text evidence="1 11">Cofactor biosynthesis; riboflavin biosynthesis; 5-amino-6-(D-ribitylamino)uracil from GTP: step 1/4.</text>
</comment>
<dbReference type="NCBIfam" id="TIGR00505">
    <property type="entry name" value="ribA"/>
    <property type="match status" value="1"/>
</dbReference>
<dbReference type="InterPro" id="IPR032677">
    <property type="entry name" value="GTP_cyclohydro_II"/>
</dbReference>
<evidence type="ECO:0000256" key="5">
    <source>
        <dbReference type="ARBA" id="ARBA00022741"/>
    </source>
</evidence>
<dbReference type="CDD" id="cd00641">
    <property type="entry name" value="GTP_cyclohydro2"/>
    <property type="match status" value="1"/>
</dbReference>
<evidence type="ECO:0000256" key="4">
    <source>
        <dbReference type="ARBA" id="ARBA00022723"/>
    </source>
</evidence>
<comment type="cofactor">
    <cofactor evidence="11">
        <name>Zn(2+)</name>
        <dbReference type="ChEBI" id="CHEBI:29105"/>
    </cofactor>
    <text evidence="11">Binds 1 zinc ion per subunit.</text>
</comment>
<evidence type="ECO:0000256" key="9">
    <source>
        <dbReference type="ARBA" id="ARBA00043932"/>
    </source>
</evidence>
<evidence type="ECO:0000256" key="6">
    <source>
        <dbReference type="ARBA" id="ARBA00022801"/>
    </source>
</evidence>
<dbReference type="HAMAP" id="MF_00179">
    <property type="entry name" value="RibA"/>
    <property type="match status" value="1"/>
</dbReference>
<evidence type="ECO:0000313" key="14">
    <source>
        <dbReference type="Proteomes" id="UP000317023"/>
    </source>
</evidence>